<evidence type="ECO:0000313" key="1">
    <source>
        <dbReference type="EMBL" id="EAT79085.1"/>
    </source>
</evidence>
<dbReference type="GeneID" id="5980764"/>
<reference evidence="2" key="1">
    <citation type="journal article" date="2007" name="Plant Cell">
        <title>Dothideomycete-plant interactions illuminated by genome sequencing and EST analysis of the wheat pathogen Stagonospora nodorum.</title>
        <authorList>
            <person name="Hane J.K."/>
            <person name="Lowe R.G."/>
            <person name="Solomon P.S."/>
            <person name="Tan K.C."/>
            <person name="Schoch C.L."/>
            <person name="Spatafora J.W."/>
            <person name="Crous P.W."/>
            <person name="Kodira C."/>
            <person name="Birren B.W."/>
            <person name="Galagan J.E."/>
            <person name="Torriani S.F."/>
            <person name="McDonald B.A."/>
            <person name="Oliver R.P."/>
        </authorList>
    </citation>
    <scope>NUCLEOTIDE SEQUENCE [LARGE SCALE GENOMIC DNA]</scope>
    <source>
        <strain evidence="2">SN15 / ATCC MYA-4574 / FGSC 10173</strain>
    </source>
</reference>
<gene>
    <name evidence="1" type="ORF">SNOG_13638</name>
</gene>
<dbReference type="EMBL" id="CH445351">
    <property type="protein sequence ID" value="EAT79085.1"/>
    <property type="molecule type" value="Genomic_DNA"/>
</dbReference>
<organism evidence="1 2">
    <name type="scientific">Phaeosphaeria nodorum (strain SN15 / ATCC MYA-4574 / FGSC 10173)</name>
    <name type="common">Glume blotch fungus</name>
    <name type="synonym">Parastagonospora nodorum</name>
    <dbReference type="NCBI Taxonomy" id="321614"/>
    <lineage>
        <taxon>Eukaryota</taxon>
        <taxon>Fungi</taxon>
        <taxon>Dikarya</taxon>
        <taxon>Ascomycota</taxon>
        <taxon>Pezizomycotina</taxon>
        <taxon>Dothideomycetes</taxon>
        <taxon>Pleosporomycetidae</taxon>
        <taxon>Pleosporales</taxon>
        <taxon>Pleosporineae</taxon>
        <taxon>Phaeosphaeriaceae</taxon>
        <taxon>Parastagonospora</taxon>
    </lineage>
</organism>
<dbReference type="RefSeq" id="XP_001803844.1">
    <property type="nucleotide sequence ID" value="XM_001803792.1"/>
</dbReference>
<dbReference type="KEGG" id="pno:SNOG_13638"/>
<dbReference type="AlphaFoldDB" id="Q0U3M6"/>
<accession>Q0U3M6</accession>
<protein>
    <submittedName>
        <fullName evidence="1">Uncharacterized protein</fullName>
    </submittedName>
</protein>
<proteinExistence type="predicted"/>
<name>Q0U3M6_PHANO</name>
<dbReference type="InParanoid" id="Q0U3M6"/>
<sequence>MAISSLIAVFYPPTVLIPFDPPHSFTAVGVLLKLLTTMLHLPSFEALTSPLPTSLFSVDDYRDIEADDPELNMWVLDFELAATDREHEIHTLVEDEGDIEGWRLEDSRRTPMRM</sequence>
<evidence type="ECO:0000313" key="2">
    <source>
        <dbReference type="Proteomes" id="UP000001055"/>
    </source>
</evidence>
<dbReference type="Proteomes" id="UP000001055">
    <property type="component" value="Unassembled WGS sequence"/>
</dbReference>